<dbReference type="Proteomes" id="UP001241377">
    <property type="component" value="Unassembled WGS sequence"/>
</dbReference>
<comment type="caution">
    <text evidence="1">The sequence shown here is derived from an EMBL/GenBank/DDBJ whole genome shotgun (WGS) entry which is preliminary data.</text>
</comment>
<name>A0ACC2VZ22_9TREE</name>
<protein>
    <submittedName>
        <fullName evidence="1">Uncharacterized protein</fullName>
    </submittedName>
</protein>
<gene>
    <name evidence="1" type="ORF">QFC19_004227</name>
</gene>
<keyword evidence="2" id="KW-1185">Reference proteome</keyword>
<evidence type="ECO:0000313" key="1">
    <source>
        <dbReference type="EMBL" id="KAJ9103652.1"/>
    </source>
</evidence>
<organism evidence="1 2">
    <name type="scientific">Naganishia cerealis</name>
    <dbReference type="NCBI Taxonomy" id="610337"/>
    <lineage>
        <taxon>Eukaryota</taxon>
        <taxon>Fungi</taxon>
        <taxon>Dikarya</taxon>
        <taxon>Basidiomycota</taxon>
        <taxon>Agaricomycotina</taxon>
        <taxon>Tremellomycetes</taxon>
        <taxon>Filobasidiales</taxon>
        <taxon>Filobasidiaceae</taxon>
        <taxon>Naganishia</taxon>
    </lineage>
</organism>
<proteinExistence type="predicted"/>
<sequence>MERSRPLQYPSFDGGWQEDVSELAYMDSSFEEALFDGGEHHHLPTTSSFVAFTSPTSTTNERPPQRKTSLSPTSLPLVKSPLPVPFLGEPTIYPVPRRSAPLPPRHSRSRTRSSGRSLQSQKSKWRMMLLGPEEVGLWTLLEDEEDVEGLVPTAFGIETPTSPTRRPHSTQRTSPLGETEGHTLWGDAKREKGAGYDETVAQMTQSVDPKKWISTATFAFDAGEPVGLGLALRMGSDCSPRGSMPTPKRPQRPERQFDGLFYVPPLSALHHSRSTAAGSEVASLKSKRGREVLMDLDSPTSSEESWGTVLPKENMATECTSVSSRSPALIFAAEVRPAHPRASLTINTTATQASARPFSTFPDLELRSPFTLTPTVTPYRSSTALVDRPREEDGLDMVSPLEKNVFGGRKRVTSAPAVVHPPDWTSCSSSSSISRSSSTSSSLLSKNGLITPPMTSYGLPMQRDQKRRSEVGVDLWNAFQRFLEAAHEPMFDCSVKEGEDFHDQLGGAMPVLAPPRTPHRKVNSSQTDRQLGPPPTPLKKRHTSRPSQSTVPRSCELLQFAIASTASEEVERIPCSAPCFGPSATDLVFDFRVMDVGAGGRASTCRASLILPPGAEVGVDSARQEGKAGMGNTRKGKGKRLPRRSTLPLQWISDSDIKEARVVLDIRDT</sequence>
<dbReference type="EMBL" id="JASBWR010000044">
    <property type="protein sequence ID" value="KAJ9103652.1"/>
    <property type="molecule type" value="Genomic_DNA"/>
</dbReference>
<reference evidence="1" key="1">
    <citation type="submission" date="2023-04" db="EMBL/GenBank/DDBJ databases">
        <title>Draft Genome sequencing of Naganishia species isolated from polar environments using Oxford Nanopore Technology.</title>
        <authorList>
            <person name="Leo P."/>
            <person name="Venkateswaran K."/>
        </authorList>
    </citation>
    <scope>NUCLEOTIDE SEQUENCE</scope>
    <source>
        <strain evidence="1">MNA-CCFEE 5261</strain>
    </source>
</reference>
<accession>A0ACC2VZ22</accession>
<evidence type="ECO:0000313" key="2">
    <source>
        <dbReference type="Proteomes" id="UP001241377"/>
    </source>
</evidence>